<evidence type="ECO:0000313" key="1">
    <source>
        <dbReference type="EMBL" id="PVX48171.1"/>
    </source>
</evidence>
<gene>
    <name evidence="1" type="ORF">C7379_12813</name>
</gene>
<accession>A0A2U0TX60</accession>
<proteinExistence type="predicted"/>
<reference evidence="1 2" key="1">
    <citation type="submission" date="2018-05" db="EMBL/GenBank/DDBJ databases">
        <title>Genomic Encyclopedia of Type Strains, Phase IV (KMG-IV): sequencing the most valuable type-strain genomes for metagenomic binning, comparative biology and taxonomic classification.</title>
        <authorList>
            <person name="Goeker M."/>
        </authorList>
    </citation>
    <scope>NUCLEOTIDE SEQUENCE [LARGE SCALE GENOMIC DNA]</scope>
    <source>
        <strain evidence="1 2">DSM 100333</strain>
    </source>
</reference>
<dbReference type="Proteomes" id="UP000245870">
    <property type="component" value="Unassembled WGS sequence"/>
</dbReference>
<organism evidence="1 2">
    <name type="scientific">Hallella colorans</name>
    <dbReference type="NCBI Taxonomy" id="1703337"/>
    <lineage>
        <taxon>Bacteria</taxon>
        <taxon>Pseudomonadati</taxon>
        <taxon>Bacteroidota</taxon>
        <taxon>Bacteroidia</taxon>
        <taxon>Bacteroidales</taxon>
        <taxon>Prevotellaceae</taxon>
        <taxon>Hallella</taxon>
    </lineage>
</organism>
<sequence length="37" mass="4428">MEFFSQVPKRSAIKEFPSPTEKLNFSTPKRKFFKHVL</sequence>
<comment type="caution">
    <text evidence="1">The sequence shown here is derived from an EMBL/GenBank/DDBJ whole genome shotgun (WGS) entry which is preliminary data.</text>
</comment>
<dbReference type="EMBL" id="QENY01000028">
    <property type="protein sequence ID" value="PVX48171.1"/>
    <property type="molecule type" value="Genomic_DNA"/>
</dbReference>
<dbReference type="AlphaFoldDB" id="A0A2U0TX60"/>
<protein>
    <submittedName>
        <fullName evidence="1">Uncharacterized protein</fullName>
    </submittedName>
</protein>
<name>A0A2U0TX60_9BACT</name>
<evidence type="ECO:0000313" key="2">
    <source>
        <dbReference type="Proteomes" id="UP000245870"/>
    </source>
</evidence>
<keyword evidence="2" id="KW-1185">Reference proteome</keyword>